<name>A0AAD4NR48_9PLEO</name>
<dbReference type="PANTHER" id="PTHR35179:SF1">
    <property type="entry name" value="INTEGRAL MEMBRANE PROTEIN"/>
    <property type="match status" value="1"/>
</dbReference>
<dbReference type="Proteomes" id="UP001199106">
    <property type="component" value="Unassembled WGS sequence"/>
</dbReference>
<dbReference type="AlphaFoldDB" id="A0AAD4NR48"/>
<dbReference type="PANTHER" id="PTHR35179">
    <property type="entry name" value="PROTEIN CBG02620"/>
    <property type="match status" value="1"/>
</dbReference>
<dbReference type="EMBL" id="JAANER010000003">
    <property type="protein sequence ID" value="KAG9191994.1"/>
    <property type="molecule type" value="Genomic_DNA"/>
</dbReference>
<evidence type="ECO:0000313" key="2">
    <source>
        <dbReference type="EMBL" id="KAG9191994.1"/>
    </source>
</evidence>
<evidence type="ECO:0000256" key="1">
    <source>
        <dbReference type="SAM" id="MobiDB-lite"/>
    </source>
</evidence>
<feature type="compositionally biased region" description="Basic residues" evidence="1">
    <location>
        <begin position="47"/>
        <end position="62"/>
    </location>
</feature>
<keyword evidence="3" id="KW-1185">Reference proteome</keyword>
<sequence>MKTVTTTPAVPSVLSLNSQAQRTDINNVSQPVTAESTLFKGDNALQPKKRKPRPTKAGRARKKAEAVATEVPSRKTTTLAASPSMTSSVKPTLPQLAQCETVSSNLAAAQSVHPLPKARSWKTSWMFWDTTGLPLRTIEARSLEPDSIQVSSECGFETLCSYNWQNNGAIYVPGGPPRWNPPTLPTSLAQDTGRQFIDQNAFRVPKFPFEPAFAALAVMKPNTLLDEVDIIVNRNSLRKLLDFSAGKNLDAFCMGLHMIGKTLVISRKERNAQQMIHGSSNAGYGHNFEKTFTEPDYDMGNSSSHHRVIRYHIGPLDCVVRFEVDAYYEDPDTALGSESIHPSKEPIGTMIAAMTQLDVSGLPPTQGSSRKAPTDKPTRVIEKGVFIDPYKLAEIKAKRLARLNEALPQLWFGRTPYFMNGNHNKGKVHSVSISHAESEFPRWEETNQDKLRKMVSLLTELRDQVALVWERAAVLVHDEKGGPLKVYAMKKNGGVLPADIISKHWSVK</sequence>
<comment type="caution">
    <text evidence="2">The sequence shown here is derived from an EMBL/GenBank/DDBJ whole genome shotgun (WGS) entry which is preliminary data.</text>
</comment>
<organism evidence="2 3">
    <name type="scientific">Alternaria panax</name>
    <dbReference type="NCBI Taxonomy" id="48097"/>
    <lineage>
        <taxon>Eukaryota</taxon>
        <taxon>Fungi</taxon>
        <taxon>Dikarya</taxon>
        <taxon>Ascomycota</taxon>
        <taxon>Pezizomycotina</taxon>
        <taxon>Dothideomycetes</taxon>
        <taxon>Pleosporomycetidae</taxon>
        <taxon>Pleosporales</taxon>
        <taxon>Pleosporineae</taxon>
        <taxon>Pleosporaceae</taxon>
        <taxon>Alternaria</taxon>
        <taxon>Alternaria sect. Panax</taxon>
    </lineage>
</organism>
<reference evidence="2" key="1">
    <citation type="submission" date="2021-07" db="EMBL/GenBank/DDBJ databases">
        <title>Genome Resource of American Ginseng Black Spot Pathogen Alternaria panax.</title>
        <authorList>
            <person name="Qiu C."/>
            <person name="Wang W."/>
            <person name="Liu Z."/>
        </authorList>
    </citation>
    <scope>NUCLEOTIDE SEQUENCE</scope>
    <source>
        <strain evidence="2">BNCC115425</strain>
    </source>
</reference>
<accession>A0AAD4NR48</accession>
<protein>
    <recommendedName>
        <fullName evidence="4">Geranylgeranyl pyrophosphate synthetase</fullName>
    </recommendedName>
</protein>
<feature type="region of interest" description="Disordered" evidence="1">
    <location>
        <begin position="40"/>
        <end position="90"/>
    </location>
</feature>
<feature type="compositionally biased region" description="Polar residues" evidence="1">
    <location>
        <begin position="74"/>
        <end position="90"/>
    </location>
</feature>
<evidence type="ECO:0000313" key="3">
    <source>
        <dbReference type="Proteomes" id="UP001199106"/>
    </source>
</evidence>
<gene>
    <name evidence="2" type="ORF">G6011_10728</name>
</gene>
<evidence type="ECO:0008006" key="4">
    <source>
        <dbReference type="Google" id="ProtNLM"/>
    </source>
</evidence>
<proteinExistence type="predicted"/>